<dbReference type="Pfam" id="PF07695">
    <property type="entry name" value="7TMR-DISM_7TM"/>
    <property type="match status" value="1"/>
</dbReference>
<keyword evidence="1" id="KW-0472">Membrane</keyword>
<dbReference type="PANTHER" id="PTHR33121">
    <property type="entry name" value="CYCLIC DI-GMP PHOSPHODIESTERASE PDEF"/>
    <property type="match status" value="1"/>
</dbReference>
<evidence type="ECO:0000313" key="6">
    <source>
        <dbReference type="Proteomes" id="UP000581189"/>
    </source>
</evidence>
<feature type="transmembrane region" description="Helical" evidence="1">
    <location>
        <begin position="282"/>
        <end position="300"/>
    </location>
</feature>
<dbReference type="GO" id="GO:0071111">
    <property type="term" value="F:cyclic-guanylate-specific phosphodiesterase activity"/>
    <property type="evidence" value="ECO:0007669"/>
    <property type="project" value="InterPro"/>
</dbReference>
<keyword evidence="2" id="KW-0732">Signal</keyword>
<feature type="transmembrane region" description="Helical" evidence="1">
    <location>
        <begin position="251"/>
        <end position="270"/>
    </location>
</feature>
<dbReference type="Gene3D" id="2.60.40.2380">
    <property type="match status" value="1"/>
</dbReference>
<feature type="transmembrane region" description="Helical" evidence="1">
    <location>
        <begin position="335"/>
        <end position="356"/>
    </location>
</feature>
<evidence type="ECO:0000256" key="1">
    <source>
        <dbReference type="SAM" id="Phobius"/>
    </source>
</evidence>
<reference evidence="5 6" key="1">
    <citation type="submission" date="2020-08" db="EMBL/GenBank/DDBJ databases">
        <authorList>
            <person name="Kim C.M."/>
        </authorList>
    </citation>
    <scope>NUCLEOTIDE SEQUENCE [LARGE SCALE GENOMIC DNA]</scope>
    <source>
        <strain evidence="5 6">SR9</strain>
    </source>
</reference>
<dbReference type="InterPro" id="IPR035919">
    <property type="entry name" value="EAL_sf"/>
</dbReference>
<feature type="transmembrane region" description="Helical" evidence="1">
    <location>
        <begin position="306"/>
        <end position="328"/>
    </location>
</feature>
<sequence>MHLNRALNILVAVLVACLSLRALAQPEPIEITAAPDIQAHFQFWQDASGEALIDQVLTLPDERWEAVPNGSATFGLTQSAYWIRFTLSNQTQLNQNLIAELVYPQLDDVIFYLFEDGALVKELKTGDSRPFYPRDVDHPSMLSRVSLAPGEMKSVFVRVATGGSMIVPLRIWREQAFYETAAHELKLQFFYYGCIFVIILINLAVYLSLREKLYLYYALALLGYLLFFASIKGFSFQHLYPYVPLLHAKALLVSIPGLALFSLLFCREFLNTRVNTPRLDKALIGMMLFELLFLLSSPFLDYHVGIQLASFSALFFFSLLLVAGPVAWMAGVRAGAFFTLAWSPLTIGVLATAGRALGIFPENFFTEYAMQIGSGLEAFILTLALADRLYREREDKITAQAASLQEAQSRNVAQNLLTEALTHDPVTGLPNHNRFVWMVDQQLQQAPHGRYMVGLARITRLDEINRTLGLARSEWIMKRVAEQMVELAAGLPFIQAICDAQGREERVYHLSGDCFCLLVDVDKAGKDFSALNAALRRLAEPIWLDHLAIELHPRFGAASYPEHGRSAAELIRNAHVGMEIAPRDGNETGIYSPQRDIYNESRLTLMADLRKALQQNQTMLYYQPKQDLETGHIVGVEALIRWHHAERGWVNPVEFIPLAEETGVITQLTRWVIAQAAKDLADLHQDNPELTVAINISARDLESKELQGELHLALQQNGLQACSVTLEITETAAMLDPARSLQALNVLAALGHQISIDDFGSGYSSLSYLKQLPASELKLDRSLINDICSSESADVIVSTAIQMARSLGYRVVGEGIESAEIAGRLKAKGCHLLQGYWLCKPKPITELKQWLRNYEAEERVARAQPL</sequence>
<feature type="transmembrane region" description="Helical" evidence="1">
    <location>
        <begin position="189"/>
        <end position="207"/>
    </location>
</feature>
<dbReference type="Gene3D" id="3.30.70.270">
    <property type="match status" value="1"/>
</dbReference>
<dbReference type="InterPro" id="IPR011623">
    <property type="entry name" value="7TMR_DISM_rcpt_extracell_dom1"/>
</dbReference>
<dbReference type="PROSITE" id="PS50887">
    <property type="entry name" value="GGDEF"/>
    <property type="match status" value="1"/>
</dbReference>
<evidence type="ECO:0000259" key="3">
    <source>
        <dbReference type="PROSITE" id="PS50883"/>
    </source>
</evidence>
<name>A0A7W4H333_9GAMM</name>
<dbReference type="SMART" id="SM00267">
    <property type="entry name" value="GGDEF"/>
    <property type="match status" value="1"/>
</dbReference>
<feature type="domain" description="EAL" evidence="3">
    <location>
        <begin position="602"/>
        <end position="855"/>
    </location>
</feature>
<organism evidence="5 6">
    <name type="scientific">Aquipseudomonas guryensis</name>
    <dbReference type="NCBI Taxonomy" id="2759165"/>
    <lineage>
        <taxon>Bacteria</taxon>
        <taxon>Pseudomonadati</taxon>
        <taxon>Pseudomonadota</taxon>
        <taxon>Gammaproteobacteria</taxon>
        <taxon>Pseudomonadales</taxon>
        <taxon>Pseudomonadaceae</taxon>
        <taxon>Aquipseudomonas</taxon>
    </lineage>
</organism>
<dbReference type="CDD" id="cd01948">
    <property type="entry name" value="EAL"/>
    <property type="match status" value="1"/>
</dbReference>
<protein>
    <submittedName>
        <fullName evidence="5">EAL domain-containing protein</fullName>
    </submittedName>
</protein>
<keyword evidence="1" id="KW-1133">Transmembrane helix</keyword>
<dbReference type="PROSITE" id="PS50883">
    <property type="entry name" value="EAL"/>
    <property type="match status" value="1"/>
</dbReference>
<dbReference type="AlphaFoldDB" id="A0A7W4H333"/>
<dbReference type="SUPFAM" id="SSF141868">
    <property type="entry name" value="EAL domain-like"/>
    <property type="match status" value="1"/>
</dbReference>
<dbReference type="InterPro" id="IPR029787">
    <property type="entry name" value="Nucleotide_cyclase"/>
</dbReference>
<evidence type="ECO:0000256" key="2">
    <source>
        <dbReference type="SAM" id="SignalP"/>
    </source>
</evidence>
<gene>
    <name evidence="5" type="ORF">H3H45_07125</name>
</gene>
<keyword evidence="1" id="KW-0812">Transmembrane</keyword>
<dbReference type="Pfam" id="PF00563">
    <property type="entry name" value="EAL"/>
    <property type="match status" value="1"/>
</dbReference>
<proteinExistence type="predicted"/>
<dbReference type="InterPro" id="IPR001633">
    <property type="entry name" value="EAL_dom"/>
</dbReference>
<dbReference type="SUPFAM" id="SSF55073">
    <property type="entry name" value="Nucleotide cyclase"/>
    <property type="match status" value="1"/>
</dbReference>
<feature type="signal peptide" evidence="2">
    <location>
        <begin position="1"/>
        <end position="24"/>
    </location>
</feature>
<dbReference type="PANTHER" id="PTHR33121:SF71">
    <property type="entry name" value="OXYGEN SENSOR PROTEIN DOSP"/>
    <property type="match status" value="1"/>
</dbReference>
<dbReference type="InterPro" id="IPR000160">
    <property type="entry name" value="GGDEF_dom"/>
</dbReference>
<dbReference type="EMBL" id="JACJFN010000001">
    <property type="protein sequence ID" value="MBB1519009.1"/>
    <property type="molecule type" value="Genomic_DNA"/>
</dbReference>
<dbReference type="InterPro" id="IPR011622">
    <property type="entry name" value="7TMR_DISM_rcpt_extracell_dom2"/>
</dbReference>
<dbReference type="Proteomes" id="UP000581189">
    <property type="component" value="Unassembled WGS sequence"/>
</dbReference>
<accession>A0A7W4H333</accession>
<dbReference type="Gene3D" id="3.20.20.450">
    <property type="entry name" value="EAL domain"/>
    <property type="match status" value="1"/>
</dbReference>
<feature type="chain" id="PRO_5031497907" evidence="2">
    <location>
        <begin position="25"/>
        <end position="866"/>
    </location>
</feature>
<dbReference type="RefSeq" id="WP_182833001.1">
    <property type="nucleotide sequence ID" value="NZ_JACJFN010000001.1"/>
</dbReference>
<dbReference type="PROSITE" id="PS51257">
    <property type="entry name" value="PROKAR_LIPOPROTEIN"/>
    <property type="match status" value="1"/>
</dbReference>
<dbReference type="Pfam" id="PF00990">
    <property type="entry name" value="GGDEF"/>
    <property type="match status" value="1"/>
</dbReference>
<evidence type="ECO:0000313" key="5">
    <source>
        <dbReference type="EMBL" id="MBB1519009.1"/>
    </source>
</evidence>
<feature type="transmembrane region" description="Helical" evidence="1">
    <location>
        <begin position="214"/>
        <end position="231"/>
    </location>
</feature>
<comment type="caution">
    <text evidence="5">The sequence shown here is derived from an EMBL/GenBank/DDBJ whole genome shotgun (WGS) entry which is preliminary data.</text>
</comment>
<dbReference type="InterPro" id="IPR050706">
    <property type="entry name" value="Cyclic-di-GMP_PDE-like"/>
</dbReference>
<dbReference type="InterPro" id="IPR043128">
    <property type="entry name" value="Rev_trsase/Diguanyl_cyclase"/>
</dbReference>
<evidence type="ECO:0000259" key="4">
    <source>
        <dbReference type="PROSITE" id="PS50887"/>
    </source>
</evidence>
<keyword evidence="6" id="KW-1185">Reference proteome</keyword>
<dbReference type="Pfam" id="PF07696">
    <property type="entry name" value="7TMR-DISMED2"/>
    <property type="match status" value="1"/>
</dbReference>
<feature type="domain" description="GGDEF" evidence="4">
    <location>
        <begin position="449"/>
        <end position="593"/>
    </location>
</feature>
<dbReference type="SMART" id="SM00052">
    <property type="entry name" value="EAL"/>
    <property type="match status" value="1"/>
</dbReference>